<dbReference type="InterPro" id="IPR014729">
    <property type="entry name" value="Rossmann-like_a/b/a_fold"/>
</dbReference>
<feature type="active site" description="For glutaminase activity" evidence="7">
    <location>
        <position position="113"/>
    </location>
</feature>
<evidence type="ECO:0000256" key="4">
    <source>
        <dbReference type="ARBA" id="ARBA00022741"/>
    </source>
</evidence>
<evidence type="ECO:0000256" key="8">
    <source>
        <dbReference type="PIRNR" id="PIRNR006630"/>
    </source>
</evidence>
<name>A0ABT3MWR0_9GAMM</name>
<comment type="caution">
    <text evidence="11">The sequence shown here is derived from an EMBL/GenBank/DDBJ whole genome shotgun (WGS) entry which is preliminary data.</text>
</comment>
<gene>
    <name evidence="7" type="primary">nadE</name>
    <name evidence="11" type="ORF">NX722_14540</name>
</gene>
<dbReference type="PANTHER" id="PTHR23090">
    <property type="entry name" value="NH 3 /GLUTAMINE-DEPENDENT NAD + SYNTHETASE"/>
    <property type="match status" value="1"/>
</dbReference>
<evidence type="ECO:0000256" key="2">
    <source>
        <dbReference type="ARBA" id="ARBA00007145"/>
    </source>
</evidence>
<evidence type="ECO:0000313" key="11">
    <source>
        <dbReference type="EMBL" id="MCW7553823.1"/>
    </source>
</evidence>
<dbReference type="CDD" id="cd00553">
    <property type="entry name" value="NAD_synthase"/>
    <property type="match status" value="1"/>
</dbReference>
<feature type="binding site" evidence="7">
    <location>
        <position position="515"/>
    </location>
    <ligand>
        <name>deamido-NAD(+)</name>
        <dbReference type="ChEBI" id="CHEBI:58437"/>
        <note>ligand shared between two neighboring subunits</note>
    </ligand>
</feature>
<comment type="pathway">
    <text evidence="1 7 8">Cofactor biosynthesis; NAD(+) biosynthesis; NAD(+) from deamido-NAD(+) (L-Gln route): step 1/1.</text>
</comment>
<dbReference type="EMBL" id="JAPFCC010000001">
    <property type="protein sequence ID" value="MCW7553823.1"/>
    <property type="molecule type" value="Genomic_DNA"/>
</dbReference>
<feature type="binding site" evidence="7">
    <location>
        <position position="181"/>
    </location>
    <ligand>
        <name>L-glutamine</name>
        <dbReference type="ChEBI" id="CHEBI:58359"/>
    </ligand>
</feature>
<dbReference type="Pfam" id="PF02540">
    <property type="entry name" value="NAD_synthase"/>
    <property type="match status" value="1"/>
</dbReference>
<comment type="similarity">
    <text evidence="2 7 8">In the C-terminal section; belongs to the NAD synthetase family.</text>
</comment>
<protein>
    <recommendedName>
        <fullName evidence="7 8">Glutamine-dependent NAD(+) synthetase</fullName>
        <ecNumber evidence="7 8">6.3.5.1</ecNumber>
    </recommendedName>
    <alternativeName>
        <fullName evidence="7 8">NAD(+) synthase [glutamine-hydrolyzing]</fullName>
    </alternativeName>
</protein>
<comment type="function">
    <text evidence="7">Catalyzes the ATP-dependent amidation of deamido-NAD to form NAD. Uses L-glutamine as a nitrogen source.</text>
</comment>
<evidence type="ECO:0000256" key="3">
    <source>
        <dbReference type="ARBA" id="ARBA00022598"/>
    </source>
</evidence>
<keyword evidence="5 7" id="KW-0067">ATP-binding</keyword>
<feature type="binding site" evidence="7">
    <location>
        <position position="376"/>
    </location>
    <ligand>
        <name>deamido-NAD(+)</name>
        <dbReference type="ChEBI" id="CHEBI:58437"/>
        <note>ligand shared between two neighboring subunits</note>
    </ligand>
</feature>
<keyword evidence="12" id="KW-1185">Reference proteome</keyword>
<evidence type="ECO:0000256" key="6">
    <source>
        <dbReference type="ARBA" id="ARBA00023027"/>
    </source>
</evidence>
<dbReference type="Gene3D" id="3.40.50.620">
    <property type="entry name" value="HUPs"/>
    <property type="match status" value="1"/>
</dbReference>
<dbReference type="InterPro" id="IPR014445">
    <property type="entry name" value="Gln-dep_NAD_synthase"/>
</dbReference>
<dbReference type="PROSITE" id="PS50263">
    <property type="entry name" value="CN_HYDROLASE"/>
    <property type="match status" value="1"/>
</dbReference>
<dbReference type="SUPFAM" id="SSF52402">
    <property type="entry name" value="Adenine nucleotide alpha hydrolases-like"/>
    <property type="match status" value="1"/>
</dbReference>
<dbReference type="PANTHER" id="PTHR23090:SF9">
    <property type="entry name" value="GLUTAMINE-DEPENDENT NAD(+) SYNTHETASE"/>
    <property type="match status" value="1"/>
</dbReference>
<dbReference type="EC" id="6.3.5.1" evidence="7 8"/>
<dbReference type="InterPro" id="IPR036526">
    <property type="entry name" value="C-N_Hydrolase_sf"/>
</dbReference>
<keyword evidence="3 7" id="KW-0436">Ligase</keyword>
<keyword evidence="6 7" id="KW-0520">NAD</keyword>
<dbReference type="Proteomes" id="UP001209854">
    <property type="component" value="Unassembled WGS sequence"/>
</dbReference>
<reference evidence="11 12" key="1">
    <citation type="submission" date="2022-10" db="EMBL/GenBank/DDBJ databases">
        <title>High-quality genome sequences of two octocoral-associated bacteria, Endozoicomonas euniceicola EF212 and Endozoicomonas gorgoniicola PS125.</title>
        <authorList>
            <person name="Chiou Y.-J."/>
            <person name="Chen Y.-H."/>
        </authorList>
    </citation>
    <scope>NUCLEOTIDE SEQUENCE [LARGE SCALE GENOMIC DNA]</scope>
    <source>
        <strain evidence="11 12">PS125</strain>
    </source>
</reference>
<dbReference type="CDD" id="cd07570">
    <property type="entry name" value="GAT_Gln-NAD-synth"/>
    <property type="match status" value="1"/>
</dbReference>
<dbReference type="SUPFAM" id="SSF56317">
    <property type="entry name" value="Carbon-nitrogen hydrolase"/>
    <property type="match status" value="1"/>
</dbReference>
<dbReference type="GO" id="GO:0003952">
    <property type="term" value="F:NAD+ synthase (glutamine-hydrolyzing) activity"/>
    <property type="evidence" value="ECO:0007669"/>
    <property type="project" value="UniProtKB-EC"/>
</dbReference>
<feature type="domain" description="CN hydrolase" evidence="10">
    <location>
        <begin position="6"/>
        <end position="247"/>
    </location>
</feature>
<comment type="similarity">
    <text evidence="9">Belongs to the NAD synthetase family.</text>
</comment>
<dbReference type="HAMAP" id="MF_02090">
    <property type="entry name" value="NadE_glutamine_dep"/>
    <property type="match status" value="1"/>
</dbReference>
<comment type="caution">
    <text evidence="7">Lacks conserved residue(s) required for the propagation of feature annotation.</text>
</comment>
<comment type="catalytic activity">
    <reaction evidence="7 8">
        <text>deamido-NAD(+) + L-glutamine + ATP + H2O = L-glutamate + AMP + diphosphate + NAD(+) + H(+)</text>
        <dbReference type="Rhea" id="RHEA:24384"/>
        <dbReference type="ChEBI" id="CHEBI:15377"/>
        <dbReference type="ChEBI" id="CHEBI:15378"/>
        <dbReference type="ChEBI" id="CHEBI:29985"/>
        <dbReference type="ChEBI" id="CHEBI:30616"/>
        <dbReference type="ChEBI" id="CHEBI:33019"/>
        <dbReference type="ChEBI" id="CHEBI:57540"/>
        <dbReference type="ChEBI" id="CHEBI:58359"/>
        <dbReference type="ChEBI" id="CHEBI:58437"/>
        <dbReference type="ChEBI" id="CHEBI:456215"/>
        <dbReference type="EC" id="6.3.5.1"/>
    </reaction>
</comment>
<evidence type="ECO:0000256" key="1">
    <source>
        <dbReference type="ARBA" id="ARBA00005188"/>
    </source>
</evidence>
<keyword evidence="4 7" id="KW-0547">Nucleotide-binding</keyword>
<evidence type="ECO:0000256" key="5">
    <source>
        <dbReference type="ARBA" id="ARBA00022840"/>
    </source>
</evidence>
<dbReference type="Pfam" id="PF00795">
    <property type="entry name" value="CN_hydrolase"/>
    <property type="match status" value="1"/>
</dbReference>
<feature type="active site" description="Proton acceptor; for glutaminase activity" evidence="7">
    <location>
        <position position="47"/>
    </location>
</feature>
<feature type="binding site" evidence="7">
    <location>
        <position position="400"/>
    </location>
    <ligand>
        <name>ATP</name>
        <dbReference type="ChEBI" id="CHEBI:30616"/>
    </ligand>
</feature>
<dbReference type="RefSeq" id="WP_262563561.1">
    <property type="nucleotide sequence ID" value="NZ_JAPFCC010000001.1"/>
</dbReference>
<feature type="binding site" evidence="7">
    <location>
        <position position="405"/>
    </location>
    <ligand>
        <name>deamido-NAD(+)</name>
        <dbReference type="ChEBI" id="CHEBI:58437"/>
        <note>ligand shared between two neighboring subunits</note>
    </ligand>
</feature>
<proteinExistence type="inferred from homology"/>
<dbReference type="InterPro" id="IPR003694">
    <property type="entry name" value="NAD_synthase"/>
</dbReference>
<evidence type="ECO:0000256" key="9">
    <source>
        <dbReference type="RuleBase" id="RU003811"/>
    </source>
</evidence>
<dbReference type="NCBIfam" id="NF010588">
    <property type="entry name" value="PRK13981.1"/>
    <property type="match status" value="1"/>
</dbReference>
<evidence type="ECO:0000259" key="10">
    <source>
        <dbReference type="PROSITE" id="PS50263"/>
    </source>
</evidence>
<evidence type="ECO:0000313" key="12">
    <source>
        <dbReference type="Proteomes" id="UP001209854"/>
    </source>
</evidence>
<dbReference type="InterPro" id="IPR022310">
    <property type="entry name" value="NAD/GMP_synthase"/>
</dbReference>
<organism evidence="11 12">
    <name type="scientific">Endozoicomonas gorgoniicola</name>
    <dbReference type="NCBI Taxonomy" id="1234144"/>
    <lineage>
        <taxon>Bacteria</taxon>
        <taxon>Pseudomonadati</taxon>
        <taxon>Pseudomonadota</taxon>
        <taxon>Gammaproteobacteria</taxon>
        <taxon>Oceanospirillales</taxon>
        <taxon>Endozoicomonadaceae</taxon>
        <taxon>Endozoicomonas</taxon>
    </lineage>
</organism>
<feature type="binding site" evidence="7">
    <location>
        <position position="175"/>
    </location>
    <ligand>
        <name>L-glutamine</name>
        <dbReference type="ChEBI" id="CHEBI:58359"/>
    </ligand>
</feature>
<sequence>MSAAMLKIVMAQINLKVGDIDGNTSMVINAAEQARDTHQAHLVVFPELTLCGYPPEDLLLRPSLILRTEQALHRLNAVKGIDIVIGVPGMGAHGLENQAVVLRDGQVIARYAKQHLPNYQVFDEKRYFVPGHQMTTFDCKGTRLALTICEDLWFQEPAMQARDAGADLILSLNASPFHKDKQSVRRETIRQRCQETGLPVLYVNLFGGQDELVFDGGSFAMNGDGRVVACGDYFSETLTAVRFDCDAKQFVEEQIAEEDIAPLPDLHSRVYSALVTGVRDYVNKNGFKGVVLGLSGGIDSALTLAIAVDALGADRVQAVMMPYRYTSEMSLQDAKEEADILGVDYKIMPIEPMFDAFMNTLSSEFADSGRDTTEENLQSRCRGVLLMAISNKKGYMVLTTGNKSEMAVGYATLYGDMCGGYNALKDVPKTLVFELSEYRNSLGYVIPQRVIDRPPSAELAPDQVDEDSLPPYSELDRIIEMYVEEDCSAETIIDEGFDQDTVYRVLRLIDINEFKRRQAVVGVRITPRGFGRDRRYPITNGWRPGV</sequence>
<feature type="active site" description="Nucleophile; for glutaminase activity" evidence="7">
    <location>
        <position position="149"/>
    </location>
</feature>
<feature type="binding site" evidence="7">
    <location>
        <position position="119"/>
    </location>
    <ligand>
        <name>L-glutamine</name>
        <dbReference type="ChEBI" id="CHEBI:58359"/>
    </ligand>
</feature>
<dbReference type="Gene3D" id="3.60.110.10">
    <property type="entry name" value="Carbon-nitrogen hydrolase"/>
    <property type="match status" value="1"/>
</dbReference>
<dbReference type="PIRSF" id="PIRSF006630">
    <property type="entry name" value="NADS_GAT"/>
    <property type="match status" value="1"/>
</dbReference>
<evidence type="ECO:0000256" key="7">
    <source>
        <dbReference type="HAMAP-Rule" id="MF_02090"/>
    </source>
</evidence>
<dbReference type="InterPro" id="IPR003010">
    <property type="entry name" value="C-N_Hydrolase"/>
</dbReference>
<accession>A0ABT3MWR0</accession>
<dbReference type="NCBIfam" id="TIGR00552">
    <property type="entry name" value="nadE"/>
    <property type="match status" value="1"/>
</dbReference>
<feature type="binding site" evidence="7">
    <location>
        <begin position="293"/>
        <end position="300"/>
    </location>
    <ligand>
        <name>ATP</name>
        <dbReference type="ChEBI" id="CHEBI:30616"/>
    </ligand>
</feature>